<accession>A0AAE4B491</accession>
<reference evidence="1" key="1">
    <citation type="submission" date="2022-07" db="EMBL/GenBank/DDBJ databases">
        <authorList>
            <person name="Otstavnykh N."/>
            <person name="Isaeva M."/>
            <person name="Bystritskaya E."/>
        </authorList>
    </citation>
    <scope>NUCLEOTIDE SEQUENCE</scope>
    <source>
        <strain evidence="1">KCTC 52189</strain>
    </source>
</reference>
<organism evidence="1 2">
    <name type="scientific">Marimonas arenosa</name>
    <dbReference type="NCBI Taxonomy" id="1795305"/>
    <lineage>
        <taxon>Bacteria</taxon>
        <taxon>Pseudomonadati</taxon>
        <taxon>Pseudomonadota</taxon>
        <taxon>Alphaproteobacteria</taxon>
        <taxon>Rhodobacterales</taxon>
        <taxon>Paracoccaceae</taxon>
        <taxon>Marimonas</taxon>
    </lineage>
</organism>
<evidence type="ECO:0000313" key="1">
    <source>
        <dbReference type="EMBL" id="MDQ2089164.1"/>
    </source>
</evidence>
<dbReference type="Pfam" id="PF12974">
    <property type="entry name" value="Phosphonate-bd"/>
    <property type="match status" value="1"/>
</dbReference>
<dbReference type="AlphaFoldDB" id="A0AAE4B491"/>
<comment type="caution">
    <text evidence="1">The sequence shown here is derived from an EMBL/GenBank/DDBJ whole genome shotgun (WGS) entry which is preliminary data.</text>
</comment>
<dbReference type="EMBL" id="JANHAX010000001">
    <property type="protein sequence ID" value="MDQ2089164.1"/>
    <property type="molecule type" value="Genomic_DNA"/>
</dbReference>
<proteinExistence type="predicted"/>
<reference evidence="1" key="2">
    <citation type="submission" date="2023-02" db="EMBL/GenBank/DDBJ databases">
        <title>'Rhodoalgimonas zhirmunskyi' gen. nov., isolated from a red alga.</title>
        <authorList>
            <person name="Nedashkovskaya O.I."/>
            <person name="Otstavnykh N.Y."/>
            <person name="Bystritskaya E.P."/>
            <person name="Balabanova L.A."/>
            <person name="Isaeva M.P."/>
        </authorList>
    </citation>
    <scope>NUCLEOTIDE SEQUENCE</scope>
    <source>
        <strain evidence="1">KCTC 52189</strain>
    </source>
</reference>
<dbReference type="Proteomes" id="UP001226762">
    <property type="component" value="Unassembled WGS sequence"/>
</dbReference>
<dbReference type="RefSeq" id="WP_306734414.1">
    <property type="nucleotide sequence ID" value="NZ_JANHAX010000001.1"/>
</dbReference>
<dbReference type="SUPFAM" id="SSF53850">
    <property type="entry name" value="Periplasmic binding protein-like II"/>
    <property type="match status" value="1"/>
</dbReference>
<protein>
    <submittedName>
        <fullName evidence="1">Phosphate/phosphite/phosphonate ABC transporter substrate-binding protein</fullName>
    </submittedName>
</protein>
<evidence type="ECO:0000313" key="2">
    <source>
        <dbReference type="Proteomes" id="UP001226762"/>
    </source>
</evidence>
<gene>
    <name evidence="1" type="ORF">NO357_04525</name>
</gene>
<sequence>MIAALPMYDRPETAAANDAFWTAIRARLGHGPSRLTRPDDPWPVWRSPDLLLAQTCGLPFRATLHTTVTLVGTPDYSLPGCPPGHYRSVLVARKPAAPLTDLLAGPFAYNEALSQSGWAAPQAFFVEAGLPGPQTLLKTGAHRASARAVAEGRASLAALDALSWELMRQHDRFTDVLEVVAATRPTPGLPLITAARRDAKALYTAVTAAITDLSPADRATLHLRGLVAIPAADYLAVPLPIPPN</sequence>
<name>A0AAE4B491_9RHOB</name>
<dbReference type="Gene3D" id="3.40.190.10">
    <property type="entry name" value="Periplasmic binding protein-like II"/>
    <property type="match status" value="1"/>
</dbReference>
<keyword evidence="2" id="KW-1185">Reference proteome</keyword>